<feature type="region of interest" description="Disordered" evidence="14">
    <location>
        <begin position="930"/>
        <end position="952"/>
    </location>
</feature>
<evidence type="ECO:0000259" key="16">
    <source>
        <dbReference type="PROSITE" id="PS50021"/>
    </source>
</evidence>
<keyword evidence="9" id="KW-0677">Repeat</keyword>
<dbReference type="GO" id="GO:0016199">
    <property type="term" value="P:axon midline choice point recognition"/>
    <property type="evidence" value="ECO:0007669"/>
    <property type="project" value="UniProtKB-ARBA"/>
</dbReference>
<dbReference type="FunFam" id="1.20.58.60:FF:000156">
    <property type="entry name" value="Spectrin beta chain, non-erythrocytic"/>
    <property type="match status" value="1"/>
</dbReference>
<organism evidence="17">
    <name type="scientific">Graphocephala atropunctata</name>
    <dbReference type="NCBI Taxonomy" id="36148"/>
    <lineage>
        <taxon>Eukaryota</taxon>
        <taxon>Metazoa</taxon>
        <taxon>Ecdysozoa</taxon>
        <taxon>Arthropoda</taxon>
        <taxon>Hexapoda</taxon>
        <taxon>Insecta</taxon>
        <taxon>Pterygota</taxon>
        <taxon>Neoptera</taxon>
        <taxon>Paraneoptera</taxon>
        <taxon>Hemiptera</taxon>
        <taxon>Auchenorrhyncha</taxon>
        <taxon>Membracoidea</taxon>
        <taxon>Cicadellidae</taxon>
        <taxon>Cicadellinae</taxon>
        <taxon>Cicadellini</taxon>
        <taxon>Graphocephala</taxon>
    </lineage>
</organism>
<dbReference type="GO" id="GO:0016328">
    <property type="term" value="C:lateral plasma membrane"/>
    <property type="evidence" value="ECO:0007669"/>
    <property type="project" value="UniProtKB-ARBA"/>
</dbReference>
<dbReference type="Gene3D" id="2.30.30.40">
    <property type="entry name" value="SH3 Domains"/>
    <property type="match status" value="1"/>
</dbReference>
<feature type="coiled-coil region" evidence="13">
    <location>
        <begin position="1429"/>
        <end position="1459"/>
    </location>
</feature>
<feature type="domain" description="Calponin-homology (CH)" evidence="16">
    <location>
        <begin position="24"/>
        <end position="127"/>
    </location>
</feature>
<keyword evidence="6" id="KW-0597">Phosphoprotein</keyword>
<gene>
    <name evidence="17" type="ORF">g.44438</name>
</gene>
<dbReference type="FunFam" id="1.20.58.60:FF:000020">
    <property type="entry name" value="Spectrin alpha chain, non-erythrocytic 1"/>
    <property type="match status" value="1"/>
</dbReference>
<dbReference type="PROSITE" id="PS50002">
    <property type="entry name" value="SH3"/>
    <property type="match status" value="1"/>
</dbReference>
<protein>
    <recommendedName>
        <fullName evidence="18">Spectrin beta chain</fullName>
    </recommendedName>
</protein>
<evidence type="ECO:0000256" key="9">
    <source>
        <dbReference type="ARBA" id="ARBA00022737"/>
    </source>
</evidence>
<keyword evidence="3 12" id="KW-0728">SH3 domain</keyword>
<dbReference type="Pfam" id="PF14604">
    <property type="entry name" value="SH3_9"/>
    <property type="match status" value="1"/>
</dbReference>
<feature type="domain" description="Calponin-homology (CH)" evidence="16">
    <location>
        <begin position="145"/>
        <end position="250"/>
    </location>
</feature>
<dbReference type="FunFam" id="2.30.30.40:FF:000279">
    <property type="entry name" value="Spectrin beta chain, non-erythrocytic"/>
    <property type="match status" value="1"/>
</dbReference>
<dbReference type="FunFam" id="1.20.58.60:FF:000152">
    <property type="entry name" value="Spectrin, beta, non-erythrocytic 5"/>
    <property type="match status" value="1"/>
</dbReference>
<dbReference type="InterPro" id="IPR001452">
    <property type="entry name" value="SH3_domain"/>
</dbReference>
<dbReference type="InterPro" id="IPR001589">
    <property type="entry name" value="Actinin_actin-bd_CS"/>
</dbReference>
<evidence type="ECO:0000259" key="15">
    <source>
        <dbReference type="PROSITE" id="PS50002"/>
    </source>
</evidence>
<evidence type="ECO:0000256" key="13">
    <source>
        <dbReference type="SAM" id="Coils"/>
    </source>
</evidence>
<evidence type="ECO:0000256" key="5">
    <source>
        <dbReference type="ARBA" id="ARBA00022490"/>
    </source>
</evidence>
<dbReference type="PANTHER" id="PTHR11915">
    <property type="entry name" value="SPECTRIN/FILAMIN RELATED CYTOSKELETAL PROTEIN"/>
    <property type="match status" value="1"/>
</dbReference>
<evidence type="ECO:0000256" key="12">
    <source>
        <dbReference type="PROSITE-ProRule" id="PRU00192"/>
    </source>
</evidence>
<feature type="domain" description="SH3" evidence="15">
    <location>
        <begin position="836"/>
        <end position="893"/>
    </location>
</feature>
<dbReference type="GO" id="GO:0007274">
    <property type="term" value="P:neuromuscular synaptic transmission"/>
    <property type="evidence" value="ECO:0007669"/>
    <property type="project" value="UniProtKB-ARBA"/>
</dbReference>
<evidence type="ECO:0000256" key="10">
    <source>
        <dbReference type="ARBA" id="ARBA00023203"/>
    </source>
</evidence>
<dbReference type="GO" id="GO:0048790">
    <property type="term" value="P:maintenance of presynaptic active zone structure"/>
    <property type="evidence" value="ECO:0007669"/>
    <property type="project" value="UniProtKB-ARBA"/>
</dbReference>
<dbReference type="GO" id="GO:0045170">
    <property type="term" value="C:spectrosome"/>
    <property type="evidence" value="ECO:0007669"/>
    <property type="project" value="UniProtKB-ARBA"/>
</dbReference>
<dbReference type="SUPFAM" id="SSF47576">
    <property type="entry name" value="Calponin-homology domain, CH-domain"/>
    <property type="match status" value="1"/>
</dbReference>
<dbReference type="FunFam" id="1.20.58.60:FF:000007">
    <property type="entry name" value="Spectrin alpha chain non-erythrocytic 1"/>
    <property type="match status" value="2"/>
</dbReference>
<dbReference type="GO" id="GO:0045169">
    <property type="term" value="C:fusome"/>
    <property type="evidence" value="ECO:0007669"/>
    <property type="project" value="UniProtKB-ARBA"/>
</dbReference>
<dbReference type="EMBL" id="GEBQ01002340">
    <property type="protein sequence ID" value="JAT37637.1"/>
    <property type="molecule type" value="Transcribed_RNA"/>
</dbReference>
<evidence type="ECO:0000256" key="8">
    <source>
        <dbReference type="ARBA" id="ARBA00022701"/>
    </source>
</evidence>
<keyword evidence="11" id="KW-0206">Cytoskeleton</keyword>
<evidence type="ECO:0008006" key="18">
    <source>
        <dbReference type="Google" id="ProtNLM"/>
    </source>
</evidence>
<dbReference type="InterPro" id="IPR002017">
    <property type="entry name" value="Spectrin_repeat"/>
</dbReference>
<dbReference type="GO" id="GO:0031594">
    <property type="term" value="C:neuromuscular junction"/>
    <property type="evidence" value="ECO:0007669"/>
    <property type="project" value="UniProtKB-ARBA"/>
</dbReference>
<keyword evidence="7" id="KW-0344">Guanine-nucleotide releasing factor</keyword>
<dbReference type="InterPro" id="IPR036872">
    <property type="entry name" value="CH_dom_sf"/>
</dbReference>
<evidence type="ECO:0000256" key="2">
    <source>
        <dbReference type="ARBA" id="ARBA00006826"/>
    </source>
</evidence>
<dbReference type="SMART" id="SM00326">
    <property type="entry name" value="SH3"/>
    <property type="match status" value="1"/>
</dbReference>
<feature type="non-terminal residue" evidence="17">
    <location>
        <position position="2352"/>
    </location>
</feature>
<dbReference type="Gene3D" id="1.10.418.10">
    <property type="entry name" value="Calponin-like domain"/>
    <property type="match status" value="2"/>
</dbReference>
<evidence type="ECO:0000256" key="14">
    <source>
        <dbReference type="SAM" id="MobiDB-lite"/>
    </source>
</evidence>
<feature type="compositionally biased region" description="Basic and acidic residues" evidence="14">
    <location>
        <begin position="940"/>
        <end position="951"/>
    </location>
</feature>
<keyword evidence="10" id="KW-0009">Actin-binding</keyword>
<dbReference type="PROSITE" id="PS50021">
    <property type="entry name" value="CH"/>
    <property type="match status" value="2"/>
</dbReference>
<dbReference type="Pfam" id="PF00307">
    <property type="entry name" value="CH"/>
    <property type="match status" value="2"/>
</dbReference>
<dbReference type="FunFam" id="1.20.58.60:FF:000019">
    <property type="entry name" value="Spectrin beta chain"/>
    <property type="match status" value="1"/>
</dbReference>
<dbReference type="Gene3D" id="1.20.58.60">
    <property type="match status" value="14"/>
</dbReference>
<dbReference type="InterPro" id="IPR018159">
    <property type="entry name" value="Spectrin/alpha-actinin"/>
</dbReference>
<keyword evidence="8" id="KW-0493">Microtubule</keyword>
<dbReference type="GO" id="GO:0051693">
    <property type="term" value="P:actin filament capping"/>
    <property type="evidence" value="ECO:0007669"/>
    <property type="project" value="UniProtKB-KW"/>
</dbReference>
<dbReference type="FunFam" id="1.20.58.60:FF:000145">
    <property type="entry name" value="Spectrin beta chain, non-erythrocytic"/>
    <property type="match status" value="1"/>
</dbReference>
<evidence type="ECO:0000256" key="1">
    <source>
        <dbReference type="ARBA" id="ARBA00004245"/>
    </source>
</evidence>
<dbReference type="GO" id="GO:0005085">
    <property type="term" value="F:guanyl-nucleotide exchange factor activity"/>
    <property type="evidence" value="ECO:0007669"/>
    <property type="project" value="UniProtKB-KW"/>
</dbReference>
<keyword evidence="5" id="KW-0963">Cytoplasm</keyword>
<dbReference type="CDD" id="cd21193">
    <property type="entry name" value="CH_beta_spectrin_rpt1"/>
    <property type="match status" value="1"/>
</dbReference>
<dbReference type="CDD" id="cd00176">
    <property type="entry name" value="SPEC"/>
    <property type="match status" value="12"/>
</dbReference>
<keyword evidence="4" id="KW-0117">Actin capping</keyword>
<feature type="coiled-coil region" evidence="13">
    <location>
        <begin position="1968"/>
        <end position="1995"/>
    </location>
</feature>
<dbReference type="PROSITE" id="PS00019">
    <property type="entry name" value="ACTININ_1"/>
    <property type="match status" value="1"/>
</dbReference>
<sequence length="2352" mass="271446">MTQREDVLKFEQGRIKALQEERLHIQKKTFTKWMNSFLQKARMEVEDLFTDLADGRKLLKLLEIISGEKLGKPNNGKMRVHKVENVNKSLAFLHTKVRLESIGAQDIVDGNPRLILGLIWTIILRFQIQEIEIDVDEENESSEKKSAKDALLLWCQRKTTGYSGVSIQDFTGSWRSGLGFNALIHAHRPDLIDFAELQPARHIDNLNNAFDIANNELGIPRLLDAEDIDTSRPDEKSIITYVASYYHTFARMKNEMKSGRRIANIVGQMMDADKMKVHYDRLTTRLLDWIRAKITELEDRNFPNSLEGIQKELLKFKQYRTVEKPPKYKERSEIEALYFHINTQLKSLNQPAFQPQDGQLIHDLERNWQELERSEHRREVALRQELLRQERLEQLNYKFERKSVLREGYLKEMIQVLSDPRYGSSLAQVDATVKKHEAISADILAREERFHDLKNMCEELVRENYHGCERVQTKEREVTQRWQDLLQLLDRHRVNLGMLCTLMSMLREIDTVMTTITDLEVDFQSGDVGGCGHLLGVEELLQKHSLVEMQLTVAMGESVRRLSRQGQQYVAAGHREAPLLQTRLQQLNTAYTNLVESSKERRVRLEEARKYFQFVQDHEDEEGWLVEKQRICKTGISAKDLRAVVSLQQKHKVLVDEMKVRRPKCDKLCEAGNSLVDENHSKSDDIKTRINSLKEQWQILNDLVASRKKQLDDAAEAFQYYTDANEAESWLNERMALLTSSDYGEDEPSAQSLLQRHKDLQGELRAYSGDIQSLNTQADTLIKAGISTLELSQEPEVVEELETREEWVKEARLVPQEVWEEEPVERIEYRNVTEEKAVPQVKSLYPFSGQGMVMAKGEVMFLLSKTNPDWWSVRKANGQDGFVPANYVREIEPKIMQIPVRKAEKVKGIQRVQKTKMVKQMVPVKKTIQTKVTGKPSKRKSTEDDNQNVEKRQKKINNTYTHLLELAEQRHALLEDSIRLFGFYRECDDFEKWIKDKEKMLRTEDRADSVETAKRKYEKFLTDLSASGKRIEALDSAVEEFVNQGHSQLDKVRARQKQIHQMWNHLNWLKAQKERSLEGASSVELFHRTCDEARDWMLEKMTQLDTAELGPDLKTVQALQRRHQQLERELAPVEEKVNRVNLLANSVKSSYPNEKANVNSRQNEIQELWEKVKAKAVDRRSRLENAVGQQIFMNSTKSLLNWIATVKDALNADENARDVVTAENLLKYHQDLGDDIRAHDDELREVSELGKQLMSRNPGLEDVRERLSRLDTEYAAVLRGFDEKGDWLRQCLDLQLLNKEADHIDTTTSSHEAFLEFTDLGGNIDDVEALMKRHEDFENTLYVQDDRVKAFNETANKLIAADHYDKKYIDEHRQQVLARRQALKALSADRRAALMAAKGFQEFSADVDDLNTWLNDKMKTAADESYRDLTNIERKLQKHEAFERELRANEGQLRAVNKNGQALVSEGSYRAAEVTMMLQQLNTQWETLVRLSLDKGQRLRQAAAQHGYNRTMEDAKTKLEELQGSLQSRQVGSDLRNCKQLLKKHQVIETEIIQWEQRIGDLVALGQEMAHEGHFDADNILKASKECQEKFSSLQEPARKRREALEESLRFHKFGFELEAELGWIREHLPLASSESLGQNLHQAQSLHKKHKKLEAEILGHQPMIDKTVASGEALVHQSHPETKQVESLCIGLQDAWQDLKMKAHERSKKLELSLKAQQFYFEASEVESWLSERNNVLSSTDYGRDRDAASKLLTKHKALELELDTYAGIVNEMGNTANSMINAKHPDSKAIGSKQQAISQQMRTLQKLASARQQRLVESMCRHEYLTESAELDSWIREQMTAAASEDYGQDYEHLLILQNKFDDLKHRVEAGAERFNQCEDLAKKLISNESPYIADIEKRQDQLRESWQQLLLVLDNREQRLAAAGEIHRFHRDVAEALSRIHDKDAAISDDLGRDLNSVLALIRKHEGFENDLVALEAQLQVLVEDAVRLQAQYPGTNAAHISQQQEVVVASWSALQERSATRREMLQASCDLQRFLAQVRDLMNWASGLRAAMLTEEKVRDAASAQILKAEHEAVKAEIEAREESFRQVMELGEAMVHGDHYASQEIQEKFSQLLEERQRLHSSWQHKKVHLDQLIDLHFFLRDAKQIDTLCGTQEAALSGVDFGETVDEVDAYVKKHDAFEKLLGTQEEKIVALQEHGDKLLAQKHFESDVIDRRLGEVVQRRTKVKELCGVRKQRLEDAQLYAQFVRDVGEAESWIGEKQKKLEAEVNKGEVSSLEDKIKKLQKHQAFQAELAANQPRITAIKDNGEMLLGKKHKASREIRSQLEHLLSAWRSLLQESNNRGRGLEE</sequence>
<dbReference type="Pfam" id="PF00435">
    <property type="entry name" value="Spectrin"/>
    <property type="match status" value="18"/>
</dbReference>
<accession>A0A1B6MNV6</accession>
<evidence type="ECO:0000256" key="3">
    <source>
        <dbReference type="ARBA" id="ARBA00022443"/>
    </source>
</evidence>
<evidence type="ECO:0000256" key="6">
    <source>
        <dbReference type="ARBA" id="ARBA00022553"/>
    </source>
</evidence>
<dbReference type="SMART" id="SM00033">
    <property type="entry name" value="CH"/>
    <property type="match status" value="2"/>
</dbReference>
<dbReference type="GO" id="GO:0008017">
    <property type="term" value="F:microtubule binding"/>
    <property type="evidence" value="ECO:0007669"/>
    <property type="project" value="UniProtKB-ARBA"/>
</dbReference>
<dbReference type="CDD" id="cd21194">
    <property type="entry name" value="CH_beta_spectrin_rpt2"/>
    <property type="match status" value="1"/>
</dbReference>
<dbReference type="FunFam" id="1.20.58.60:FF:000429">
    <property type="entry name" value="Beta-H spectrin"/>
    <property type="match status" value="1"/>
</dbReference>
<dbReference type="InterPro" id="IPR036028">
    <property type="entry name" value="SH3-like_dom_sf"/>
</dbReference>
<dbReference type="PROSITE" id="PS00020">
    <property type="entry name" value="ACTININ_2"/>
    <property type="match status" value="1"/>
</dbReference>
<dbReference type="InterPro" id="IPR001715">
    <property type="entry name" value="CH_dom"/>
</dbReference>
<comment type="similarity">
    <text evidence="2">Belongs to the spectrin family.</text>
</comment>
<keyword evidence="13" id="KW-0175">Coiled coil</keyword>
<dbReference type="GO" id="GO:0042062">
    <property type="term" value="P:long-term strengthening of neuromuscular junction"/>
    <property type="evidence" value="ECO:0007669"/>
    <property type="project" value="UniProtKB-ARBA"/>
</dbReference>
<evidence type="ECO:0000256" key="4">
    <source>
        <dbReference type="ARBA" id="ARBA00022467"/>
    </source>
</evidence>
<dbReference type="SMART" id="SM00150">
    <property type="entry name" value="SPEC"/>
    <property type="match status" value="18"/>
</dbReference>
<evidence type="ECO:0000313" key="17">
    <source>
        <dbReference type="EMBL" id="JAT37637.1"/>
    </source>
</evidence>
<dbReference type="GO" id="GO:0003779">
    <property type="term" value="F:actin binding"/>
    <property type="evidence" value="ECO:0007669"/>
    <property type="project" value="UniProtKB-KW"/>
</dbReference>
<dbReference type="GO" id="GO:0007026">
    <property type="term" value="P:negative regulation of microtubule depolymerization"/>
    <property type="evidence" value="ECO:0007669"/>
    <property type="project" value="UniProtKB-ARBA"/>
</dbReference>
<dbReference type="SUPFAM" id="SSF46966">
    <property type="entry name" value="Spectrin repeat"/>
    <property type="match status" value="13"/>
</dbReference>
<proteinExistence type="inferred from homology"/>
<comment type="subcellular location">
    <subcellularLocation>
        <location evidence="1">Cytoplasm</location>
        <location evidence="1">Cytoskeleton</location>
    </subcellularLocation>
</comment>
<dbReference type="FunFam" id="1.20.58.60:FF:000374">
    <property type="entry name" value="Blast:Spectrin beta chain, non-erythrocytic 5"/>
    <property type="match status" value="1"/>
</dbReference>
<dbReference type="SUPFAM" id="SSF50044">
    <property type="entry name" value="SH3-domain"/>
    <property type="match status" value="1"/>
</dbReference>
<evidence type="ECO:0000256" key="7">
    <source>
        <dbReference type="ARBA" id="ARBA00022658"/>
    </source>
</evidence>
<evidence type="ECO:0000256" key="11">
    <source>
        <dbReference type="ARBA" id="ARBA00023212"/>
    </source>
</evidence>
<dbReference type="FunFam" id="1.10.418.10:FF:000001">
    <property type="entry name" value="Actinin alpha 1"/>
    <property type="match status" value="1"/>
</dbReference>
<dbReference type="FunFam" id="1.10.418.10:FF:000043">
    <property type="entry name" value="Spectrin beta chain, non-erythrocytic"/>
    <property type="match status" value="1"/>
</dbReference>
<name>A0A1B6MNV6_9HEMI</name>
<dbReference type="GO" id="GO:0005874">
    <property type="term" value="C:microtubule"/>
    <property type="evidence" value="ECO:0007669"/>
    <property type="project" value="UniProtKB-KW"/>
</dbReference>
<reference evidence="17" key="1">
    <citation type="submission" date="2015-11" db="EMBL/GenBank/DDBJ databases">
        <title>De novo transcriptome assembly of four potential Pierce s Disease insect vectors from Arizona vineyards.</title>
        <authorList>
            <person name="Tassone E.E."/>
        </authorList>
    </citation>
    <scope>NUCLEOTIDE SEQUENCE</scope>
</reference>